<reference evidence="2 3" key="1">
    <citation type="journal article" date="2014" name="Science">
        <title>Plant genetics. Early allopolyploid evolution in the post-Neolithic Brassica napus oilseed genome.</title>
        <authorList>
            <person name="Chalhoub B."/>
            <person name="Denoeud F."/>
            <person name="Liu S."/>
            <person name="Parkin I.A."/>
            <person name="Tang H."/>
            <person name="Wang X."/>
            <person name="Chiquet J."/>
            <person name="Belcram H."/>
            <person name="Tong C."/>
            <person name="Samans B."/>
            <person name="Correa M."/>
            <person name="Da Silva C."/>
            <person name="Just J."/>
            <person name="Falentin C."/>
            <person name="Koh C.S."/>
            <person name="Le Clainche I."/>
            <person name="Bernard M."/>
            <person name="Bento P."/>
            <person name="Noel B."/>
            <person name="Labadie K."/>
            <person name="Alberti A."/>
            <person name="Charles M."/>
            <person name="Arnaud D."/>
            <person name="Guo H."/>
            <person name="Daviaud C."/>
            <person name="Alamery S."/>
            <person name="Jabbari K."/>
            <person name="Zhao M."/>
            <person name="Edger P.P."/>
            <person name="Chelaifa H."/>
            <person name="Tack D."/>
            <person name="Lassalle G."/>
            <person name="Mestiri I."/>
            <person name="Schnel N."/>
            <person name="Le Paslier M.C."/>
            <person name="Fan G."/>
            <person name="Renault V."/>
            <person name="Bayer P.E."/>
            <person name="Golicz A.A."/>
            <person name="Manoli S."/>
            <person name="Lee T.H."/>
            <person name="Thi V.H."/>
            <person name="Chalabi S."/>
            <person name="Hu Q."/>
            <person name="Fan C."/>
            <person name="Tollenaere R."/>
            <person name="Lu Y."/>
            <person name="Battail C."/>
            <person name="Shen J."/>
            <person name="Sidebottom C.H."/>
            <person name="Wang X."/>
            <person name="Canaguier A."/>
            <person name="Chauveau A."/>
            <person name="Berard A."/>
            <person name="Deniot G."/>
            <person name="Guan M."/>
            <person name="Liu Z."/>
            <person name="Sun F."/>
            <person name="Lim Y.P."/>
            <person name="Lyons E."/>
            <person name="Town C.D."/>
            <person name="Bancroft I."/>
            <person name="Wang X."/>
            <person name="Meng J."/>
            <person name="Ma J."/>
            <person name="Pires J.C."/>
            <person name="King G.J."/>
            <person name="Brunel D."/>
            <person name="Delourme R."/>
            <person name="Renard M."/>
            <person name="Aury J.M."/>
            <person name="Adams K.L."/>
            <person name="Batley J."/>
            <person name="Snowdon R.J."/>
            <person name="Tost J."/>
            <person name="Edwards D."/>
            <person name="Zhou Y."/>
            <person name="Hua W."/>
            <person name="Sharpe A.G."/>
            <person name="Paterson A.H."/>
            <person name="Guan C."/>
            <person name="Wincker P."/>
        </authorList>
    </citation>
    <scope>NUCLEOTIDE SEQUENCE [LARGE SCALE GENOMIC DNA]</scope>
    <source>
        <strain evidence="3">cv. Darmor-bzh</strain>
    </source>
</reference>
<dbReference type="AlphaFoldDB" id="A0A078H3Q3"/>
<keyword evidence="3" id="KW-1185">Reference proteome</keyword>
<name>A0A078H3Q3_BRANA</name>
<organism evidence="2 3">
    <name type="scientific">Brassica napus</name>
    <name type="common">Rape</name>
    <dbReference type="NCBI Taxonomy" id="3708"/>
    <lineage>
        <taxon>Eukaryota</taxon>
        <taxon>Viridiplantae</taxon>
        <taxon>Streptophyta</taxon>
        <taxon>Embryophyta</taxon>
        <taxon>Tracheophyta</taxon>
        <taxon>Spermatophyta</taxon>
        <taxon>Magnoliopsida</taxon>
        <taxon>eudicotyledons</taxon>
        <taxon>Gunneridae</taxon>
        <taxon>Pentapetalae</taxon>
        <taxon>rosids</taxon>
        <taxon>malvids</taxon>
        <taxon>Brassicales</taxon>
        <taxon>Brassicaceae</taxon>
        <taxon>Brassiceae</taxon>
        <taxon>Brassica</taxon>
    </lineage>
</organism>
<reference evidence="1" key="3">
    <citation type="submission" date="2021-01" db="EMBL/GenBank/DDBJ databases">
        <authorList>
            <consortium name="Genoscope - CEA"/>
            <person name="William W."/>
        </authorList>
    </citation>
    <scope>NUCLEOTIDE SEQUENCE</scope>
</reference>
<gene>
    <name evidence="2" type="primary">BnaC03g63610D</name>
    <name evidence="1" type="ORF">DARMORV10_C03P82670.1</name>
    <name evidence="2" type="ORF">GSBRNA2T00047726001</name>
</gene>
<accession>A0A078H3Q3</accession>
<evidence type="ECO:0000313" key="1">
    <source>
        <dbReference type="EMBL" id="CAF1710893.1"/>
    </source>
</evidence>
<evidence type="ECO:0000313" key="3">
    <source>
        <dbReference type="Proteomes" id="UP000028999"/>
    </source>
</evidence>
<dbReference type="EMBL" id="HG994367">
    <property type="protein sequence ID" value="CAF1710893.1"/>
    <property type="molecule type" value="Genomic_DNA"/>
</dbReference>
<reference evidence="2" key="2">
    <citation type="submission" date="2014-06" db="EMBL/GenBank/DDBJ databases">
        <authorList>
            <person name="Genoscope - CEA"/>
        </authorList>
    </citation>
    <scope>NUCLEOTIDE SEQUENCE</scope>
</reference>
<proteinExistence type="predicted"/>
<dbReference type="Proteomes" id="UP001295469">
    <property type="component" value="Chromosome C03"/>
</dbReference>
<protein>
    <submittedName>
        <fullName evidence="1">(rape) hypothetical protein</fullName>
    </submittedName>
    <submittedName>
        <fullName evidence="2">BnaC03g63610D protein</fullName>
    </submittedName>
</protein>
<dbReference type="Gramene" id="CDY31463">
    <property type="protein sequence ID" value="CDY31463"/>
    <property type="gene ID" value="GSBRNA2T00047726001"/>
</dbReference>
<dbReference type="EMBL" id="LK032272">
    <property type="protein sequence ID" value="CDY31463.1"/>
    <property type="molecule type" value="Genomic_DNA"/>
</dbReference>
<dbReference type="PaxDb" id="3708-A0A078H3Q3"/>
<dbReference type="Proteomes" id="UP000028999">
    <property type="component" value="Unassembled WGS sequence"/>
</dbReference>
<sequence>MSPPPPLLFLSPSPTLSILASASPPLLPSSSSIHPLLMSSSPLLPFSSLLLLSVPAEIPYVLSSSYPLHLDLSTPSQTTTTHGGTDYALSVRLLPNPLISDVSSKLTAPSADESRSYFGRGVLHLRRSAKVNIVDCGLALLRADSLGLAQECL</sequence>
<evidence type="ECO:0000313" key="2">
    <source>
        <dbReference type="EMBL" id="CDY31463.1"/>
    </source>
</evidence>